<feature type="region of interest" description="Disordered" evidence="1">
    <location>
        <begin position="1"/>
        <end position="24"/>
    </location>
</feature>
<dbReference type="Proteomes" id="UP001051844">
    <property type="component" value="Unassembled WGS sequence"/>
</dbReference>
<name>A0A126Y2X5_9ACTN</name>
<evidence type="ECO:0000313" key="4">
    <source>
        <dbReference type="Proteomes" id="UP000292693"/>
    </source>
</evidence>
<dbReference type="RefSeq" id="WP_008407811.1">
    <property type="nucleotide sequence ID" value="NC_020990.1"/>
</dbReference>
<proteinExistence type="predicted"/>
<dbReference type="Proteomes" id="UP000292693">
    <property type="component" value="Unassembled WGS sequence"/>
</dbReference>
<dbReference type="EMBL" id="PKLL01000014">
    <property type="protein sequence ID" value="RZE23897.1"/>
    <property type="molecule type" value="Genomic_DNA"/>
</dbReference>
<reference evidence="2" key="2">
    <citation type="submission" date="2022-09" db="EMBL/GenBank/DDBJ databases">
        <title>Whole genome shotgun sequence of Streptomyces albidoflavus NBRC 12854.</title>
        <authorList>
            <person name="Komaki H."/>
            <person name="Tamura T."/>
        </authorList>
    </citation>
    <scope>NUCLEOTIDE SEQUENCE</scope>
    <source>
        <strain evidence="2">NBRC 12854</strain>
    </source>
</reference>
<reference evidence="3 4" key="1">
    <citation type="submission" date="2017-12" db="EMBL/GenBank/DDBJ databases">
        <title>Population genomics insights into the ecological differentiation and adaptive evolution in streptomycetes.</title>
        <authorList>
            <person name="Li Y."/>
            <person name="Huang Y."/>
        </authorList>
    </citation>
    <scope>NUCLEOTIDE SEQUENCE [LARGE SCALE GENOMIC DNA]</scope>
    <source>
        <strain evidence="3 4">NBRC 100770</strain>
    </source>
</reference>
<dbReference type="EMBL" id="BNDZ01000005">
    <property type="protein sequence ID" value="GHI46767.1"/>
    <property type="molecule type" value="Genomic_DNA"/>
</dbReference>
<accession>A0A0X3WN43</accession>
<dbReference type="AlphaFoldDB" id="A0A126Y2X5"/>
<evidence type="ECO:0000313" key="2">
    <source>
        <dbReference type="EMBL" id="GHI46767.1"/>
    </source>
</evidence>
<gene>
    <name evidence="3" type="ORF">C0Q92_14045</name>
    <name evidence="2" type="ORF">ScoT_29410</name>
</gene>
<evidence type="ECO:0000313" key="5">
    <source>
        <dbReference type="Proteomes" id="UP001051844"/>
    </source>
</evidence>
<organism evidence="2 5">
    <name type="scientific">Streptomyces albidoflavus</name>
    <dbReference type="NCBI Taxonomy" id="1886"/>
    <lineage>
        <taxon>Bacteria</taxon>
        <taxon>Bacillati</taxon>
        <taxon>Actinomycetota</taxon>
        <taxon>Actinomycetes</taxon>
        <taxon>Kitasatosporales</taxon>
        <taxon>Streptomycetaceae</taxon>
        <taxon>Streptomyces</taxon>
        <taxon>Streptomyces albidoflavus group</taxon>
    </lineage>
</organism>
<dbReference type="GeneID" id="97268383"/>
<evidence type="ECO:0000313" key="3">
    <source>
        <dbReference type="EMBL" id="RZE23897.1"/>
    </source>
</evidence>
<dbReference type="KEGG" id="salb:XNR_2622"/>
<evidence type="ECO:0000256" key="1">
    <source>
        <dbReference type="SAM" id="MobiDB-lite"/>
    </source>
</evidence>
<sequence>MLGVMDDATTPRPADAATEPAVLDDGPAAGLRLRVTGRPAILQVTRACETEQAPGEREFGVSEVHVYRRDWRVKNPPLRYGYDPASP</sequence>
<feature type="compositionally biased region" description="Low complexity" evidence="1">
    <location>
        <begin position="1"/>
        <end position="21"/>
    </location>
</feature>
<protein>
    <submittedName>
        <fullName evidence="2">Uncharacterized protein</fullName>
    </submittedName>
</protein>
<comment type="caution">
    <text evidence="2">The sequence shown here is derived from an EMBL/GenBank/DDBJ whole genome shotgun (WGS) entry which is preliminary data.</text>
</comment>
<accession>A0A126Y2X5</accession>